<dbReference type="Proteomes" id="UP001221413">
    <property type="component" value="Unassembled WGS sequence"/>
</dbReference>
<keyword evidence="5" id="KW-1133">Transmembrane helix</keyword>
<evidence type="ECO:0000256" key="5">
    <source>
        <dbReference type="SAM" id="Phobius"/>
    </source>
</evidence>
<dbReference type="EMBL" id="JAQGDS010000004">
    <property type="protein sequence ID" value="KAJ6261599.1"/>
    <property type="molecule type" value="Genomic_DNA"/>
</dbReference>
<evidence type="ECO:0000313" key="9">
    <source>
        <dbReference type="EMBL" id="KAJ6261599.1"/>
    </source>
</evidence>
<dbReference type="InterPro" id="IPR038970">
    <property type="entry name" value="Lyase_8"/>
</dbReference>
<keyword evidence="5" id="KW-0472">Membrane</keyword>
<dbReference type="InterPro" id="IPR011013">
    <property type="entry name" value="Gal_mutarotase_sf_dom"/>
</dbReference>
<protein>
    <submittedName>
        <fullName evidence="9">Chondroitinase-AC</fullName>
    </submittedName>
</protein>
<evidence type="ECO:0000313" key="10">
    <source>
        <dbReference type="Proteomes" id="UP001221413"/>
    </source>
</evidence>
<reference evidence="9" key="1">
    <citation type="submission" date="2023-01" db="EMBL/GenBank/DDBJ databases">
        <title>The chitinases involved in constricting ring structure development in the nematode-trapping fungus Drechslerella dactyloides.</title>
        <authorList>
            <person name="Wang R."/>
            <person name="Zhang L."/>
            <person name="Tang P."/>
            <person name="Li S."/>
            <person name="Liang L."/>
        </authorList>
    </citation>
    <scope>NUCLEOTIDE SEQUENCE</scope>
    <source>
        <strain evidence="9">YMF1.00031</strain>
    </source>
</reference>
<dbReference type="GO" id="GO:0016837">
    <property type="term" value="F:carbon-oxygen lyase activity, acting on polysaccharides"/>
    <property type="evidence" value="ECO:0007669"/>
    <property type="project" value="UniProtKB-ARBA"/>
</dbReference>
<evidence type="ECO:0000259" key="6">
    <source>
        <dbReference type="Pfam" id="PF02278"/>
    </source>
</evidence>
<dbReference type="Pfam" id="PF08124">
    <property type="entry name" value="Lyase_8_N"/>
    <property type="match status" value="1"/>
</dbReference>
<name>A0AAD6IZF6_DREDA</name>
<dbReference type="Gene3D" id="2.70.98.10">
    <property type="match status" value="1"/>
</dbReference>
<feature type="domain" description="Polysaccharide lyase family 8 central" evidence="6">
    <location>
        <begin position="501"/>
        <end position="764"/>
    </location>
</feature>
<feature type="region of interest" description="Disordered" evidence="4">
    <location>
        <begin position="62"/>
        <end position="98"/>
    </location>
</feature>
<evidence type="ECO:0000259" key="7">
    <source>
        <dbReference type="Pfam" id="PF02884"/>
    </source>
</evidence>
<evidence type="ECO:0000256" key="1">
    <source>
        <dbReference type="ARBA" id="ARBA00006699"/>
    </source>
</evidence>
<dbReference type="GO" id="GO:0005975">
    <property type="term" value="P:carbohydrate metabolic process"/>
    <property type="evidence" value="ECO:0007669"/>
    <property type="project" value="InterPro"/>
</dbReference>
<keyword evidence="5" id="KW-0812">Transmembrane</keyword>
<gene>
    <name evidence="9" type="ORF">Dda_4269</name>
</gene>
<dbReference type="InterPro" id="IPR004103">
    <property type="entry name" value="Lyase_8_C"/>
</dbReference>
<dbReference type="SUPFAM" id="SSF49863">
    <property type="entry name" value="Hyaluronate lyase-like, C-terminal domain"/>
    <property type="match status" value="1"/>
</dbReference>
<keyword evidence="2" id="KW-0732">Signal</keyword>
<organism evidence="9 10">
    <name type="scientific">Drechslerella dactyloides</name>
    <name type="common">Nematode-trapping fungus</name>
    <name type="synonym">Arthrobotrys dactyloides</name>
    <dbReference type="NCBI Taxonomy" id="74499"/>
    <lineage>
        <taxon>Eukaryota</taxon>
        <taxon>Fungi</taxon>
        <taxon>Dikarya</taxon>
        <taxon>Ascomycota</taxon>
        <taxon>Pezizomycotina</taxon>
        <taxon>Orbiliomycetes</taxon>
        <taxon>Orbiliales</taxon>
        <taxon>Orbiliaceae</taxon>
        <taxon>Drechslerella</taxon>
    </lineage>
</organism>
<feature type="transmembrane region" description="Helical" evidence="5">
    <location>
        <begin position="20"/>
        <end position="38"/>
    </location>
</feature>
<dbReference type="InterPro" id="IPR012970">
    <property type="entry name" value="Lyase_8_alpha_N"/>
</dbReference>
<dbReference type="SUPFAM" id="SSF48230">
    <property type="entry name" value="Chondroitin AC/alginate lyase"/>
    <property type="match status" value="1"/>
</dbReference>
<evidence type="ECO:0000259" key="8">
    <source>
        <dbReference type="Pfam" id="PF08124"/>
    </source>
</evidence>
<dbReference type="AlphaFoldDB" id="A0AAD6IZF6"/>
<proteinExistence type="inferred from homology"/>
<dbReference type="SUPFAM" id="SSF74650">
    <property type="entry name" value="Galactose mutarotase-like"/>
    <property type="match status" value="1"/>
</dbReference>
<evidence type="ECO:0000256" key="4">
    <source>
        <dbReference type="SAM" id="MobiDB-lite"/>
    </source>
</evidence>
<dbReference type="InterPro" id="IPR003159">
    <property type="entry name" value="Lyase_8_central_dom"/>
</dbReference>
<dbReference type="PANTHER" id="PTHR38481">
    <property type="entry name" value="HYALURONATE LYASE"/>
    <property type="match status" value="1"/>
</dbReference>
<dbReference type="Pfam" id="PF02278">
    <property type="entry name" value="Lyase_8"/>
    <property type="match status" value="1"/>
</dbReference>
<dbReference type="GO" id="GO:0005576">
    <property type="term" value="C:extracellular region"/>
    <property type="evidence" value="ECO:0007669"/>
    <property type="project" value="InterPro"/>
</dbReference>
<feature type="domain" description="Polysaccharide lyase family 8 C-terminal" evidence="7">
    <location>
        <begin position="779"/>
        <end position="845"/>
    </location>
</feature>
<keyword evidence="10" id="KW-1185">Reference proteome</keyword>
<evidence type="ECO:0000256" key="2">
    <source>
        <dbReference type="ARBA" id="ARBA00022729"/>
    </source>
</evidence>
<dbReference type="PANTHER" id="PTHR38481:SF1">
    <property type="entry name" value="HYALURONATE LYASE"/>
    <property type="match status" value="1"/>
</dbReference>
<dbReference type="Pfam" id="PF02884">
    <property type="entry name" value="Lyase_8_C"/>
    <property type="match status" value="1"/>
</dbReference>
<evidence type="ECO:0000256" key="3">
    <source>
        <dbReference type="ARBA" id="ARBA00023239"/>
    </source>
</evidence>
<feature type="domain" description="Polysaccharide lyase 8 N-terminal alpha-helical" evidence="8">
    <location>
        <begin position="164"/>
        <end position="446"/>
    </location>
</feature>
<keyword evidence="3" id="KW-0456">Lyase</keyword>
<dbReference type="InterPro" id="IPR014718">
    <property type="entry name" value="GH-type_carb-bd"/>
</dbReference>
<dbReference type="Gene3D" id="2.60.220.10">
    <property type="entry name" value="Polysaccharide lyase family 8-like, C-terminal"/>
    <property type="match status" value="1"/>
</dbReference>
<accession>A0AAD6IZF6</accession>
<sequence length="900" mass="98803">MGFMAPTFPAVRSLTSNQRLLISSALVLVVAVLIVMFGKLGSLRDKAQGLSEHVQKHLHLNDHPGQEHQQQPQQHIINDGSGPQCAGDPPPPVPQRPASQEAFANLRRKWFAQVVGDFDTIDQSDPNVRTNVEAISDGGRRVLRDIQLRWDRVLKNVGPLRAGDIGFHTSYTRLLRLASAWATPGTAQYRDEEVLQRLLQGLDHIHKIFYNSGNQDIKDCIKSRNNWWAIQIGAPKTLADICVILYDQLGPDRRQQWGQTIVDFVGNTAIPSLKGGNRAWTARVLVITGIFMDNEDVLRRGIATLSAQGGGPEVSKNTLFQYVEAGAGEGLYKDGTLLSHDVYPYAGGYGLVMLDSVACLLALLNAPDSPDEFRVTDPNAGIIYEMVERNFLPVVWQGMIFEHVRGREVARRDGTGWKKGQALICAAALLSKGCGGNVSSDLESFVRLWHNSNPGATLNGCTLSQMPTLQSILRNRTGPVAAPPRGAFATPLQEHFAYHAPDSRWCFTLSLCSKRIGRAETLGVENIKSWYQGDGMTYLYTHTHKTHYDDDYWSTMDPLHVPGTTNHQVEPPPPRYKGMGYRDWSGGACWAGGGGGNGVAFRSGGAGARVAAVSMDHYAGDKRSAAKKSWFMMEHAIVALGAGCTGNSEPASNLHTTVESRNLDEPGRLLVINGEEYRNEPDWEKASNRVYWAWLENTAGYVFLDAGRDAPYKLFSRQRRCGKWSDVNEGEEKSDCHREYVNIIIDHGVNPKVSSYAYAILPLADVETTRLSSENPTWTLLQNTVEVQAIRNRFDNGNSDVLTATFWAPGGVDGVGVDQPCQLVWGSWSGGSSWCLTVSDPTHKVQRVAVSVPAIGQWGLRTANASEGVVSDGDRVIFDGLKDGAAKSIFFTGRGGHDEL</sequence>
<dbReference type="Gene3D" id="1.50.10.100">
    <property type="entry name" value="Chondroitin AC/alginate lyase"/>
    <property type="match status" value="1"/>
</dbReference>
<dbReference type="InterPro" id="IPR011071">
    <property type="entry name" value="Lyase_8-like_C"/>
</dbReference>
<dbReference type="InterPro" id="IPR008929">
    <property type="entry name" value="Chondroitin_lyas"/>
</dbReference>
<dbReference type="GO" id="GO:0030246">
    <property type="term" value="F:carbohydrate binding"/>
    <property type="evidence" value="ECO:0007669"/>
    <property type="project" value="InterPro"/>
</dbReference>
<comment type="caution">
    <text evidence="9">The sequence shown here is derived from an EMBL/GenBank/DDBJ whole genome shotgun (WGS) entry which is preliminary data.</text>
</comment>
<comment type="similarity">
    <text evidence="1">Belongs to the polysaccharide lyase 8 family.</text>
</comment>